<protein>
    <submittedName>
        <fullName evidence="2">PTS sugar transporter subunit IIA</fullName>
    </submittedName>
</protein>
<dbReference type="SUPFAM" id="SSF55804">
    <property type="entry name" value="Phoshotransferase/anion transport protein"/>
    <property type="match status" value="1"/>
</dbReference>
<comment type="caution">
    <text evidence="2">The sequence shown here is derived from an EMBL/GenBank/DDBJ whole genome shotgun (WGS) entry which is preliminary data.</text>
</comment>
<dbReference type="InterPro" id="IPR051541">
    <property type="entry name" value="PTS_SugarTrans_NitroReg"/>
</dbReference>
<sequence length="152" mass="17389">MEYKEMFDPNLIDLEVEATSEEEAFKIIVGKLLENGMVNDGYIQGITNREKKFPTGLITQHLNIGLPHSDPEYVEKPFVYVCRLKNDVSCRQMGDSQEMKVRDLFFLGISDGKNQVGLLQAFMNLFMDETFVGAYQNADCPESVYQLFVENI</sequence>
<evidence type="ECO:0000313" key="3">
    <source>
        <dbReference type="Proteomes" id="UP000326078"/>
    </source>
</evidence>
<dbReference type="PROSITE" id="PS51094">
    <property type="entry name" value="PTS_EIIA_TYPE_2"/>
    <property type="match status" value="1"/>
</dbReference>
<dbReference type="EMBL" id="VYUT01000013">
    <property type="protein sequence ID" value="KAA9204964.1"/>
    <property type="molecule type" value="Genomic_DNA"/>
</dbReference>
<dbReference type="Pfam" id="PF00359">
    <property type="entry name" value="PTS_EIIA_2"/>
    <property type="match status" value="1"/>
</dbReference>
<evidence type="ECO:0000259" key="1">
    <source>
        <dbReference type="PROSITE" id="PS51094"/>
    </source>
</evidence>
<gene>
    <name evidence="2" type="ORF">F6X95_09940</name>
</gene>
<evidence type="ECO:0000313" key="2">
    <source>
        <dbReference type="EMBL" id="KAA9204964.1"/>
    </source>
</evidence>
<dbReference type="RefSeq" id="WP_123863176.1">
    <property type="nucleotide sequence ID" value="NZ_RKNR01000014.1"/>
</dbReference>
<organism evidence="2 3">
    <name type="scientific">Enterococcus durans</name>
    <dbReference type="NCBI Taxonomy" id="53345"/>
    <lineage>
        <taxon>Bacteria</taxon>
        <taxon>Bacillati</taxon>
        <taxon>Bacillota</taxon>
        <taxon>Bacilli</taxon>
        <taxon>Lactobacillales</taxon>
        <taxon>Enterococcaceae</taxon>
        <taxon>Enterococcus</taxon>
    </lineage>
</organism>
<accession>A0A5N0YS01</accession>
<dbReference type="PANTHER" id="PTHR47738:SF3">
    <property type="entry name" value="PHOSPHOTRANSFERASE SYSTEM MANNITOL_FRUCTOSE-SPECIFIC IIA DOMAIN CONTAINING PROTEIN"/>
    <property type="match status" value="1"/>
</dbReference>
<dbReference type="CDD" id="cd00211">
    <property type="entry name" value="PTS_IIA_fru"/>
    <property type="match status" value="1"/>
</dbReference>
<dbReference type="AlphaFoldDB" id="A0A5N0YS01"/>
<dbReference type="PANTHER" id="PTHR47738">
    <property type="entry name" value="PTS SYSTEM FRUCTOSE-LIKE EIIA COMPONENT-RELATED"/>
    <property type="match status" value="1"/>
</dbReference>
<name>A0A5N0YS01_9ENTE</name>
<dbReference type="Proteomes" id="UP000326078">
    <property type="component" value="Unassembled WGS sequence"/>
</dbReference>
<dbReference type="InterPro" id="IPR002178">
    <property type="entry name" value="PTS_EIIA_type-2_dom"/>
</dbReference>
<keyword evidence="2" id="KW-0813">Transport</keyword>
<proteinExistence type="predicted"/>
<dbReference type="Gene3D" id="3.40.930.10">
    <property type="entry name" value="Mannitol-specific EII, Chain A"/>
    <property type="match status" value="1"/>
</dbReference>
<dbReference type="InterPro" id="IPR016152">
    <property type="entry name" value="PTrfase/Anion_transptr"/>
</dbReference>
<feature type="domain" description="PTS EIIA type-2" evidence="1">
    <location>
        <begin position="5"/>
        <end position="151"/>
    </location>
</feature>
<reference evidence="2 3" key="1">
    <citation type="submission" date="2019-09" db="EMBL/GenBank/DDBJ databases">
        <title>Vancomyinc resistant enterococci isolated from farm animals in Switzerland.</title>
        <authorList>
            <person name="Stevens M.J.A."/>
            <person name="Stephan R."/>
            <person name="Morach M."/>
            <person name="Nuesch-Inderbinen M."/>
        </authorList>
    </citation>
    <scope>NUCLEOTIDE SEQUENCE [LARGE SCALE GENOMIC DNA]</scope>
    <source>
        <strain evidence="2 3">GH27</strain>
    </source>
</reference>
<keyword evidence="2" id="KW-0762">Sugar transport</keyword>